<dbReference type="Proteomes" id="UP001196413">
    <property type="component" value="Unassembled WGS sequence"/>
</dbReference>
<dbReference type="InterPro" id="IPR052797">
    <property type="entry name" value="RegFact_GeneExpr_CellDeath"/>
</dbReference>
<organism evidence="3 4">
    <name type="scientific">Parelaphostrongylus tenuis</name>
    <name type="common">Meningeal worm</name>
    <dbReference type="NCBI Taxonomy" id="148309"/>
    <lineage>
        <taxon>Eukaryota</taxon>
        <taxon>Metazoa</taxon>
        <taxon>Ecdysozoa</taxon>
        <taxon>Nematoda</taxon>
        <taxon>Chromadorea</taxon>
        <taxon>Rhabditida</taxon>
        <taxon>Rhabditina</taxon>
        <taxon>Rhabditomorpha</taxon>
        <taxon>Strongyloidea</taxon>
        <taxon>Metastrongylidae</taxon>
        <taxon>Parelaphostrongylus</taxon>
    </lineage>
</organism>
<dbReference type="Gene3D" id="3.30.160.60">
    <property type="entry name" value="Classic Zinc Finger"/>
    <property type="match status" value="1"/>
</dbReference>
<sequence>MHSVPSTSVTFEPPDEPVMDPCSMRCQECGEVKNTAKQLYNHLFERHNYDKTRIEDIKVQRKTRSIHTKALRKSKVLFICEKCGKPFLSRTGLLNHSDKIHGIVLAADVRISCPQVNCTARFFTYMEFAVHADVEHRFEAVDTNTFRIYKKQFSNVKDMQKWRIEKECETDTQFVMRSSETKFTYGKRVAMWICANGYSRKKSVACQPCPAFMRICERHCGTIDVVACFGHLGHPHSSLLTLAAD</sequence>
<keyword evidence="4" id="KW-1185">Reference proteome</keyword>
<dbReference type="PANTHER" id="PTHR33936">
    <property type="entry name" value="PROTEIN CBG17840"/>
    <property type="match status" value="1"/>
</dbReference>
<keyword evidence="1" id="KW-0862">Zinc</keyword>
<gene>
    <name evidence="3" type="ORF">KIN20_031086</name>
</gene>
<protein>
    <recommendedName>
        <fullName evidence="2">C2H2-type domain-containing protein</fullName>
    </recommendedName>
</protein>
<dbReference type="PROSITE" id="PS00028">
    <property type="entry name" value="ZINC_FINGER_C2H2_1"/>
    <property type="match status" value="1"/>
</dbReference>
<keyword evidence="1" id="KW-0863">Zinc-finger</keyword>
<dbReference type="PANTHER" id="PTHR33936:SF23">
    <property type="entry name" value="C2H2-TYPE DOMAIN-CONTAINING PROTEIN"/>
    <property type="match status" value="1"/>
</dbReference>
<feature type="domain" description="C2H2-type" evidence="2">
    <location>
        <begin position="78"/>
        <end position="101"/>
    </location>
</feature>
<dbReference type="GO" id="GO:0008270">
    <property type="term" value="F:zinc ion binding"/>
    <property type="evidence" value="ECO:0007669"/>
    <property type="project" value="UniProtKB-KW"/>
</dbReference>
<keyword evidence="1" id="KW-0479">Metal-binding</keyword>
<evidence type="ECO:0000313" key="3">
    <source>
        <dbReference type="EMBL" id="KAJ1369597.1"/>
    </source>
</evidence>
<name>A0AAD5R4N0_PARTN</name>
<dbReference type="InterPro" id="IPR013087">
    <property type="entry name" value="Znf_C2H2_type"/>
</dbReference>
<comment type="caution">
    <text evidence="3">The sequence shown here is derived from an EMBL/GenBank/DDBJ whole genome shotgun (WGS) entry which is preliminary data.</text>
</comment>
<evidence type="ECO:0000256" key="1">
    <source>
        <dbReference type="PROSITE-ProRule" id="PRU00042"/>
    </source>
</evidence>
<dbReference type="SMART" id="SM00355">
    <property type="entry name" value="ZnF_C2H2"/>
    <property type="match status" value="3"/>
</dbReference>
<accession>A0AAD5R4N0</accession>
<dbReference type="EMBL" id="JAHQIW010006615">
    <property type="protein sequence ID" value="KAJ1369597.1"/>
    <property type="molecule type" value="Genomic_DNA"/>
</dbReference>
<dbReference type="AlphaFoldDB" id="A0AAD5R4N0"/>
<evidence type="ECO:0000313" key="4">
    <source>
        <dbReference type="Proteomes" id="UP001196413"/>
    </source>
</evidence>
<evidence type="ECO:0000259" key="2">
    <source>
        <dbReference type="PROSITE" id="PS50157"/>
    </source>
</evidence>
<proteinExistence type="predicted"/>
<reference evidence="3" key="1">
    <citation type="submission" date="2021-06" db="EMBL/GenBank/DDBJ databases">
        <title>Parelaphostrongylus tenuis whole genome reference sequence.</title>
        <authorList>
            <person name="Garwood T.J."/>
            <person name="Larsen P.A."/>
            <person name="Fountain-Jones N.M."/>
            <person name="Garbe J.R."/>
            <person name="Macchietto M.G."/>
            <person name="Kania S.A."/>
            <person name="Gerhold R.W."/>
            <person name="Richards J.E."/>
            <person name="Wolf T.M."/>
        </authorList>
    </citation>
    <scope>NUCLEOTIDE SEQUENCE</scope>
    <source>
        <strain evidence="3">MNPRO001-30</strain>
        <tissue evidence="3">Meninges</tissue>
    </source>
</reference>
<feature type="domain" description="C2H2-type" evidence="2">
    <location>
        <begin position="24"/>
        <end position="52"/>
    </location>
</feature>
<dbReference type="PROSITE" id="PS50157">
    <property type="entry name" value="ZINC_FINGER_C2H2_2"/>
    <property type="match status" value="2"/>
</dbReference>